<reference evidence="1 2" key="1">
    <citation type="submission" date="2019-01" db="EMBL/GenBank/DDBJ databases">
        <authorList>
            <person name="Chen W.-M."/>
        </authorList>
    </citation>
    <scope>NUCLEOTIDE SEQUENCE [LARGE SCALE GENOMIC DNA]</scope>
    <source>
        <strain evidence="1 2">HPM-16</strain>
    </source>
</reference>
<dbReference type="RefSeq" id="WP_127692886.1">
    <property type="nucleotide sequence ID" value="NZ_SACQ01000001.1"/>
</dbReference>
<evidence type="ECO:0008006" key="3">
    <source>
        <dbReference type="Google" id="ProtNLM"/>
    </source>
</evidence>
<keyword evidence="2" id="KW-1185">Reference proteome</keyword>
<dbReference type="AlphaFoldDB" id="A0A437QDT7"/>
<comment type="caution">
    <text evidence="1">The sequence shown here is derived from an EMBL/GenBank/DDBJ whole genome shotgun (WGS) entry which is preliminary data.</text>
</comment>
<name>A0A437QDT7_9GAMM</name>
<accession>A0A437QDT7</accession>
<organism evidence="1 2">
    <name type="scientific">Neptunomonas marina</name>
    <dbReference type="NCBI Taxonomy" id="1815562"/>
    <lineage>
        <taxon>Bacteria</taxon>
        <taxon>Pseudomonadati</taxon>
        <taxon>Pseudomonadota</taxon>
        <taxon>Gammaproteobacteria</taxon>
        <taxon>Oceanospirillales</taxon>
        <taxon>Oceanospirillaceae</taxon>
        <taxon>Neptunomonas</taxon>
    </lineage>
</organism>
<gene>
    <name evidence="1" type="ORF">EOE65_03420</name>
</gene>
<evidence type="ECO:0000313" key="2">
    <source>
        <dbReference type="Proteomes" id="UP000282818"/>
    </source>
</evidence>
<evidence type="ECO:0000313" key="1">
    <source>
        <dbReference type="EMBL" id="RVU32718.1"/>
    </source>
</evidence>
<sequence>MTSIHTPLKGGLNLAAPPNQIKPGQLLFCQNFECPIEGGYRAIKGYEELTGTVPGKGPILGVATFRDHYVAIREQSAGNTAALYKNTGSGWTLVGSGMEVGRYSIDDYTFKATDYYRALYMVGGGKPWKYDGNSLSQITSAPSGAQWLKCHNFHLFLGFEVGSIQHSGVGNPEDWAGGNAGEFGTSDALTGFSSTTGGVLIAFCRNSIQALYGQSRQSFQLKRLTANAGAKPWTVADMVSPYFISERGISNLQAVQAFGDFTPATVGYQVDPLFKQGFVPSTVLVAKASNQLRVFSEEGQGIYLTTYATETVGATTVQFEHAVRCSYSGELDTGEEVSLFGSDDGRVYRFDQGDSFAGLDIVSTMTTAFNTFGSPDVRKRIRRIALDLTNTEAIDLKVLPQFNGGDADIARHRAQVLGRSAAGGFWGQAQWDGFAWSGPIQARDRISIAGTATDMALTFSCLRNGTAPFSITGYTTQYEARRLERG</sequence>
<dbReference type="EMBL" id="SACQ01000001">
    <property type="protein sequence ID" value="RVU32718.1"/>
    <property type="molecule type" value="Genomic_DNA"/>
</dbReference>
<proteinExistence type="predicted"/>
<protein>
    <recommendedName>
        <fullName evidence="3">Tip attachment protein J domain-containing protein</fullName>
    </recommendedName>
</protein>
<dbReference type="Proteomes" id="UP000282818">
    <property type="component" value="Unassembled WGS sequence"/>
</dbReference>